<proteinExistence type="inferred from homology"/>
<name>A0A1J4TSM6_9BACT</name>
<dbReference type="PANTHER" id="PTHR30258:SF1">
    <property type="entry name" value="PROTEIN TRANSPORT PROTEIN HOFB HOMOLOG"/>
    <property type="match status" value="1"/>
</dbReference>
<feature type="domain" description="Bacterial type II secretion system protein E" evidence="4">
    <location>
        <begin position="208"/>
        <end position="222"/>
    </location>
</feature>
<comment type="caution">
    <text evidence="5">The sequence shown here is derived from an EMBL/GenBank/DDBJ whole genome shotgun (WGS) entry which is preliminary data.</text>
</comment>
<dbReference type="Gene3D" id="3.40.50.300">
    <property type="entry name" value="P-loop containing nucleotide triphosphate hydrolases"/>
    <property type="match status" value="1"/>
</dbReference>
<dbReference type="PROSITE" id="PS00662">
    <property type="entry name" value="T2SP_E"/>
    <property type="match status" value="1"/>
</dbReference>
<evidence type="ECO:0000313" key="6">
    <source>
        <dbReference type="Proteomes" id="UP000183120"/>
    </source>
</evidence>
<organism evidence="5 6">
    <name type="scientific">Candidatus Gottesmanbacteria bacterium CG1_02_37_22</name>
    <dbReference type="NCBI Taxonomy" id="1805209"/>
    <lineage>
        <taxon>Bacteria</taxon>
        <taxon>Candidatus Gottesmaniibacteriota</taxon>
    </lineage>
</organism>
<dbReference type="Gene3D" id="3.30.450.90">
    <property type="match status" value="1"/>
</dbReference>
<gene>
    <name evidence="5" type="ORF">AUJ73_04275</name>
</gene>
<dbReference type="GO" id="GO:0005524">
    <property type="term" value="F:ATP binding"/>
    <property type="evidence" value="ECO:0007669"/>
    <property type="project" value="UniProtKB-KW"/>
</dbReference>
<dbReference type="InterPro" id="IPR027417">
    <property type="entry name" value="P-loop_NTPase"/>
</dbReference>
<dbReference type="Proteomes" id="UP000183120">
    <property type="component" value="Unassembled WGS sequence"/>
</dbReference>
<dbReference type="GO" id="GO:0016887">
    <property type="term" value="F:ATP hydrolysis activity"/>
    <property type="evidence" value="ECO:0007669"/>
    <property type="project" value="TreeGrafter"/>
</dbReference>
<dbReference type="STRING" id="1805209.AUJ73_04275"/>
<comment type="similarity">
    <text evidence="1">Belongs to the GSP E family.</text>
</comment>
<dbReference type="CDD" id="cd01129">
    <property type="entry name" value="PulE-GspE-like"/>
    <property type="match status" value="1"/>
</dbReference>
<protein>
    <recommendedName>
        <fullName evidence="4">Bacterial type II secretion system protein E domain-containing protein</fullName>
    </recommendedName>
</protein>
<dbReference type="SUPFAM" id="SSF52540">
    <property type="entry name" value="P-loop containing nucleoside triphosphate hydrolases"/>
    <property type="match status" value="1"/>
</dbReference>
<dbReference type="InterPro" id="IPR001482">
    <property type="entry name" value="T2SS/T4SS_dom"/>
</dbReference>
<evidence type="ECO:0000259" key="4">
    <source>
        <dbReference type="PROSITE" id="PS00662"/>
    </source>
</evidence>
<dbReference type="EMBL" id="MNUY01000068">
    <property type="protein sequence ID" value="OIO13095.1"/>
    <property type="molecule type" value="Genomic_DNA"/>
</dbReference>
<evidence type="ECO:0000256" key="1">
    <source>
        <dbReference type="ARBA" id="ARBA00006611"/>
    </source>
</evidence>
<keyword evidence="3" id="KW-0067">ATP-binding</keyword>
<sequence>MPEGIIDTTDWLDKIFIKAIDNHASDIHFEPERDGLNVRIRVDGLLRQIEVLDKYSQDTIISKIKVMSKIDITDHRFPQDGHFEFNYGERIYNVRVSTLPTIYGEAIVMRILNREDILMKLDFLGFSEKQLPFVNKLLFTVSGMVLITGPTGSGKTNLLYSIIHKLSTPEKNTVTLEDPIEYQMSNIRQTQINDGIGLTFAKALRSVIRQDPDIIMLGEIRDVDTALMAIQAALTGILVFCTFHTFDVPALVTRFLEFGISNSIIAQSVKGVISTRLVRKICDQCKKPYSLDESKTIDVYTKKIMDQQQIPVSLRKGKGCLKCSNTGYYGRTGIYEVIYFDDDLKTSIIEQKPASYIQNLIVSKKAMNLKESAMEKVFQGITTTEEVFRVLGSDIL</sequence>
<accession>A0A1J4TSM6</accession>
<keyword evidence="2" id="KW-0547">Nucleotide-binding</keyword>
<dbReference type="PANTHER" id="PTHR30258">
    <property type="entry name" value="TYPE II SECRETION SYSTEM PROTEIN GSPE-RELATED"/>
    <property type="match status" value="1"/>
</dbReference>
<reference evidence="5 6" key="1">
    <citation type="journal article" date="2016" name="Environ. Microbiol.">
        <title>Genomic resolution of a cold subsurface aquifer community provides metabolic insights for novel microbes adapted to high CO concentrations.</title>
        <authorList>
            <person name="Probst A.J."/>
            <person name="Castelle C.J."/>
            <person name="Singh A."/>
            <person name="Brown C.T."/>
            <person name="Anantharaman K."/>
            <person name="Sharon I."/>
            <person name="Hug L.A."/>
            <person name="Burstein D."/>
            <person name="Emerson J.B."/>
            <person name="Thomas B.C."/>
            <person name="Banfield J.F."/>
        </authorList>
    </citation>
    <scope>NUCLEOTIDE SEQUENCE [LARGE SCALE GENOMIC DNA]</scope>
    <source>
        <strain evidence="5">CG1_02_37_22</strain>
    </source>
</reference>
<evidence type="ECO:0000313" key="5">
    <source>
        <dbReference type="EMBL" id="OIO13095.1"/>
    </source>
</evidence>
<dbReference type="AlphaFoldDB" id="A0A1J4TSM6"/>
<evidence type="ECO:0000256" key="2">
    <source>
        <dbReference type="ARBA" id="ARBA00022741"/>
    </source>
</evidence>
<dbReference type="Pfam" id="PF00437">
    <property type="entry name" value="T2SSE"/>
    <property type="match status" value="1"/>
</dbReference>
<dbReference type="GO" id="GO:0005886">
    <property type="term" value="C:plasma membrane"/>
    <property type="evidence" value="ECO:0007669"/>
    <property type="project" value="TreeGrafter"/>
</dbReference>
<evidence type="ECO:0000256" key="3">
    <source>
        <dbReference type="ARBA" id="ARBA00022840"/>
    </source>
</evidence>